<dbReference type="EMBL" id="KK113856">
    <property type="protein sequence ID" value="KFM61220.1"/>
    <property type="molecule type" value="Genomic_DNA"/>
</dbReference>
<dbReference type="AlphaFoldDB" id="A0A087T7Y1"/>
<dbReference type="OrthoDB" id="6419603at2759"/>
<keyword evidence="3" id="KW-1185">Reference proteome</keyword>
<sequence length="447" mass="51821">MKPLNNIILPMTLPHVPQLFLINSGVWEQRSEMEIVNDNMINNDPSQIKLEEPEADISTTVPKPPKFKLIDSETPLPEFSDLIRNNLRENNLSAVWGTFIDECAKYYYEKFPNIQNSSEYQAIGRKMYSKYPAIGYEGKEPWSYFCKSLSQKIRHIKWKIKRKRLGLTSRRSRKPRDSMHGSKMHGLQKNDRRKIDRRYTFSKQYKALLRELADGWNKKSIADSRIADILKLTSKARLSWLRSHRTGKLSALVDEYPCFTDGRYVVKDFLILMKKEDTTQMLQKLESLFTAVGAIMEPPVEDFNFLQNLKVLKYMEDQIAFHKGKSSFSKSIIIHKSNVHEDEMLQHISKTENAPPQLYVFSDGQDMQKAFVAGDRTVIDTNANNLYEALIVLIATYYTFLIEYPKSLSQILGLFQTYVVGESYEGTKSNRCTIFIENLAKNFVLGE</sequence>
<evidence type="ECO:0000256" key="1">
    <source>
        <dbReference type="SAM" id="MobiDB-lite"/>
    </source>
</evidence>
<organism evidence="2 3">
    <name type="scientific">Stegodyphus mimosarum</name>
    <name type="common">African social velvet spider</name>
    <dbReference type="NCBI Taxonomy" id="407821"/>
    <lineage>
        <taxon>Eukaryota</taxon>
        <taxon>Metazoa</taxon>
        <taxon>Ecdysozoa</taxon>
        <taxon>Arthropoda</taxon>
        <taxon>Chelicerata</taxon>
        <taxon>Arachnida</taxon>
        <taxon>Araneae</taxon>
        <taxon>Araneomorphae</taxon>
        <taxon>Entelegynae</taxon>
        <taxon>Eresoidea</taxon>
        <taxon>Eresidae</taxon>
        <taxon>Stegodyphus</taxon>
    </lineage>
</organism>
<reference evidence="2 3" key="1">
    <citation type="submission" date="2013-11" db="EMBL/GenBank/DDBJ databases">
        <title>Genome sequencing of Stegodyphus mimosarum.</title>
        <authorList>
            <person name="Bechsgaard J."/>
        </authorList>
    </citation>
    <scope>NUCLEOTIDE SEQUENCE [LARGE SCALE GENOMIC DNA]</scope>
</reference>
<proteinExistence type="predicted"/>
<dbReference type="OMA" id="NVHEDEM"/>
<feature type="region of interest" description="Disordered" evidence="1">
    <location>
        <begin position="167"/>
        <end position="191"/>
    </location>
</feature>
<dbReference type="Proteomes" id="UP000054359">
    <property type="component" value="Unassembled WGS sequence"/>
</dbReference>
<evidence type="ECO:0000313" key="3">
    <source>
        <dbReference type="Proteomes" id="UP000054359"/>
    </source>
</evidence>
<protein>
    <submittedName>
        <fullName evidence="2">Uncharacterized protein</fullName>
    </submittedName>
</protein>
<gene>
    <name evidence="2" type="ORF">X975_17343</name>
</gene>
<feature type="non-terminal residue" evidence="2">
    <location>
        <position position="447"/>
    </location>
</feature>
<name>A0A087T7Y1_STEMI</name>
<accession>A0A087T7Y1</accession>
<evidence type="ECO:0000313" key="2">
    <source>
        <dbReference type="EMBL" id="KFM61220.1"/>
    </source>
</evidence>